<dbReference type="InterPro" id="IPR046357">
    <property type="entry name" value="PPIase_dom_sf"/>
</dbReference>
<dbReference type="InterPro" id="IPR050245">
    <property type="entry name" value="PrsA_foldase"/>
</dbReference>
<dbReference type="OrthoDB" id="4229635at2"/>
<evidence type="ECO:0000256" key="3">
    <source>
        <dbReference type="ARBA" id="ARBA00022729"/>
    </source>
</evidence>
<proteinExistence type="predicted"/>
<dbReference type="Proteomes" id="UP000028123">
    <property type="component" value="Unassembled WGS sequence"/>
</dbReference>
<dbReference type="RefSeq" id="WP_036689491.1">
    <property type="nucleotide sequence ID" value="NZ_JNVM01000024.1"/>
</dbReference>
<sequence length="354" mass="39780">MKKRMSLVIVLLAALLVLLFFLFGQRSGRDAYAEVLTINGEPVVLGEFEMVLKDRVAEVYGYFHETYGAQDSAKFWTTSFNGEIPLEMAKKKTLEKLKIIKTEQLLAKQYGLTDDVSYRGFKESLAEENKRRAEAVKKGQPIFGPREYSEIAYFNHVHDTIKRQLLDYAAKHEAQAANEALHAAYENLRKKGELKKPDRIRTQVVELAFGSGDGPGSLTRSAAMETMNGIRSGLAGSKEADAVVRQLGVNALVKERTFDESSYAVDSSEEEEKVLAAVQKLKPGEVSERFETAGSVFVLQCTDRTPGGDLRFEDVQERLKWKYAEEKLEEQVTETAKNANLVIHPKVYDEIAVR</sequence>
<evidence type="ECO:0000256" key="1">
    <source>
        <dbReference type="ARBA" id="ARBA00000971"/>
    </source>
</evidence>
<evidence type="ECO:0000256" key="2">
    <source>
        <dbReference type="ARBA" id="ARBA00013194"/>
    </source>
</evidence>
<keyword evidence="3" id="KW-0732">Signal</keyword>
<dbReference type="PANTHER" id="PTHR47245">
    <property type="entry name" value="PEPTIDYLPROLYL ISOMERASE"/>
    <property type="match status" value="1"/>
</dbReference>
<dbReference type="GO" id="GO:0003755">
    <property type="term" value="F:peptidyl-prolyl cis-trans isomerase activity"/>
    <property type="evidence" value="ECO:0007669"/>
    <property type="project" value="UniProtKB-KW"/>
</dbReference>
<evidence type="ECO:0000256" key="5">
    <source>
        <dbReference type="ARBA" id="ARBA00023235"/>
    </source>
</evidence>
<evidence type="ECO:0000313" key="7">
    <source>
        <dbReference type="Proteomes" id="UP000028123"/>
    </source>
</evidence>
<evidence type="ECO:0000256" key="4">
    <source>
        <dbReference type="ARBA" id="ARBA00023110"/>
    </source>
</evidence>
<dbReference type="AlphaFoldDB" id="A0A081NXT9"/>
<dbReference type="EMBL" id="JNVM01000024">
    <property type="protein sequence ID" value="KEQ23262.1"/>
    <property type="molecule type" value="Genomic_DNA"/>
</dbReference>
<comment type="caution">
    <text evidence="6">The sequence shown here is derived from an EMBL/GenBank/DDBJ whole genome shotgun (WGS) entry which is preliminary data.</text>
</comment>
<comment type="catalytic activity">
    <reaction evidence="1">
        <text>[protein]-peptidylproline (omega=180) = [protein]-peptidylproline (omega=0)</text>
        <dbReference type="Rhea" id="RHEA:16237"/>
        <dbReference type="Rhea" id="RHEA-COMP:10747"/>
        <dbReference type="Rhea" id="RHEA-COMP:10748"/>
        <dbReference type="ChEBI" id="CHEBI:83833"/>
        <dbReference type="ChEBI" id="CHEBI:83834"/>
        <dbReference type="EC" id="5.2.1.8"/>
    </reaction>
</comment>
<keyword evidence="5" id="KW-0413">Isomerase</keyword>
<dbReference type="eggNOG" id="ENOG502ZBKM">
    <property type="taxonomic scope" value="Bacteria"/>
</dbReference>
<protein>
    <recommendedName>
        <fullName evidence="2">peptidylprolyl isomerase</fullName>
        <ecNumber evidence="2">5.2.1.8</ecNumber>
    </recommendedName>
</protein>
<organism evidence="6 7">
    <name type="scientific">Paenibacillus tyrfis</name>
    <dbReference type="NCBI Taxonomy" id="1501230"/>
    <lineage>
        <taxon>Bacteria</taxon>
        <taxon>Bacillati</taxon>
        <taxon>Bacillota</taxon>
        <taxon>Bacilli</taxon>
        <taxon>Bacillales</taxon>
        <taxon>Paenibacillaceae</taxon>
        <taxon>Paenibacillus</taxon>
    </lineage>
</organism>
<keyword evidence="4" id="KW-0697">Rotamase</keyword>
<dbReference type="Gene3D" id="3.10.50.40">
    <property type="match status" value="1"/>
</dbReference>
<reference evidence="6 7" key="1">
    <citation type="submission" date="2014-06" db="EMBL/GenBank/DDBJ databases">
        <title>Draft genome sequence of Paenibacillus sp. MSt1.</title>
        <authorList>
            <person name="Aw Y.K."/>
            <person name="Ong K.S."/>
            <person name="Gan H.M."/>
            <person name="Lee S.M."/>
        </authorList>
    </citation>
    <scope>NUCLEOTIDE SEQUENCE [LARGE SCALE GENOMIC DNA]</scope>
    <source>
        <strain evidence="6 7">MSt1</strain>
    </source>
</reference>
<dbReference type="EC" id="5.2.1.8" evidence="2"/>
<keyword evidence="7" id="KW-1185">Reference proteome</keyword>
<dbReference type="PANTHER" id="PTHR47245:SF1">
    <property type="entry name" value="FOLDASE PROTEIN PRSA"/>
    <property type="match status" value="1"/>
</dbReference>
<accession>A0A081NXT9</accession>
<evidence type="ECO:0000313" key="6">
    <source>
        <dbReference type="EMBL" id="KEQ23262.1"/>
    </source>
</evidence>
<gene>
    <name evidence="6" type="ORF">ET33_18080</name>
</gene>
<name>A0A081NXT9_9BACL</name>